<accession>A0ABX0N1Y2</accession>
<evidence type="ECO:0000313" key="1">
    <source>
        <dbReference type="EMBL" id="NHZ67015.1"/>
    </source>
</evidence>
<comment type="caution">
    <text evidence="1">The sequence shown here is derived from an EMBL/GenBank/DDBJ whole genome shotgun (WGS) entry which is preliminary data.</text>
</comment>
<dbReference type="Proteomes" id="UP000610594">
    <property type="component" value="Unassembled WGS sequence"/>
</dbReference>
<gene>
    <name evidence="1" type="ORF">F1735_32925</name>
</gene>
<dbReference type="EMBL" id="WHJF01000226">
    <property type="protein sequence ID" value="NHZ67015.1"/>
    <property type="molecule type" value="Genomic_DNA"/>
</dbReference>
<evidence type="ECO:0000313" key="2">
    <source>
        <dbReference type="Proteomes" id="UP000610594"/>
    </source>
</evidence>
<keyword evidence="2" id="KW-1185">Reference proteome</keyword>
<sequence>MSCDFCVALSGRFNAHRECCQIRLLAGAPQHVRQVAYDQVRREDGETALAGVKARLRAEVQRQRELAYTQIENHLNHEAAKGRAAATALLTKMKAEKMNVAPLERANVRRQGSLLEHA</sequence>
<name>A0ABX0N1Y2_9BURK</name>
<proteinExistence type="predicted"/>
<reference evidence="1 2" key="1">
    <citation type="submission" date="2019-10" db="EMBL/GenBank/DDBJ databases">
        <title>Taxonomy of Antarctic Massilia spp.: description of Massilia rubra sp. nov., Massilia aquatica sp. nov., Massilia mucilaginosa sp. nov., Massilia frigida sp. nov. isolated from streams, lakes and regoliths.</title>
        <authorList>
            <person name="Holochova P."/>
            <person name="Sedlacek I."/>
            <person name="Kralova S."/>
            <person name="Maslanova I."/>
            <person name="Busse H.-J."/>
            <person name="Stankova E."/>
            <person name="Vrbovska V."/>
            <person name="Kovarovic V."/>
            <person name="Bartak M."/>
            <person name="Svec P."/>
            <person name="Pantucek R."/>
        </authorList>
    </citation>
    <scope>NUCLEOTIDE SEQUENCE [LARGE SCALE GENOMIC DNA]</scope>
    <source>
        <strain evidence="1 2">CCM 8694</strain>
    </source>
</reference>
<protein>
    <submittedName>
        <fullName evidence="1">Uncharacterized protein</fullName>
    </submittedName>
</protein>
<organism evidence="1 2">
    <name type="scientific">Massilia genomosp. 1</name>
    <dbReference type="NCBI Taxonomy" id="2609280"/>
    <lineage>
        <taxon>Bacteria</taxon>
        <taxon>Pseudomonadati</taxon>
        <taxon>Pseudomonadota</taxon>
        <taxon>Betaproteobacteria</taxon>
        <taxon>Burkholderiales</taxon>
        <taxon>Oxalobacteraceae</taxon>
        <taxon>Telluria group</taxon>
        <taxon>Massilia</taxon>
    </lineage>
</organism>